<dbReference type="PANTHER" id="PTHR45717:SF10">
    <property type="entry name" value="OS10G0501000 PROTEIN"/>
    <property type="match status" value="1"/>
</dbReference>
<dbReference type="GO" id="GO:0005739">
    <property type="term" value="C:mitochondrion"/>
    <property type="evidence" value="ECO:0007669"/>
    <property type="project" value="TreeGrafter"/>
</dbReference>
<dbReference type="SUPFAM" id="SSF48452">
    <property type="entry name" value="TPR-like"/>
    <property type="match status" value="1"/>
</dbReference>
<evidence type="ECO:0000313" key="4">
    <source>
        <dbReference type="EMBL" id="AYM00982.1"/>
    </source>
</evidence>
<dbReference type="GO" id="GO:0003729">
    <property type="term" value="F:mRNA binding"/>
    <property type="evidence" value="ECO:0007669"/>
    <property type="project" value="UniProtKB-ARBA"/>
</dbReference>
<feature type="repeat" description="PPR" evidence="3">
    <location>
        <begin position="354"/>
        <end position="388"/>
    </location>
</feature>
<dbReference type="Pfam" id="PF13041">
    <property type="entry name" value="PPR_2"/>
    <property type="match status" value="1"/>
</dbReference>
<dbReference type="InterPro" id="IPR002885">
    <property type="entry name" value="PPR_rpt"/>
</dbReference>
<dbReference type="InterPro" id="IPR011990">
    <property type="entry name" value="TPR-like_helical_dom_sf"/>
</dbReference>
<evidence type="ECO:0000256" key="1">
    <source>
        <dbReference type="ARBA" id="ARBA00007626"/>
    </source>
</evidence>
<dbReference type="PANTHER" id="PTHR45717">
    <property type="entry name" value="OS12G0527900 PROTEIN"/>
    <property type="match status" value="1"/>
</dbReference>
<evidence type="ECO:0000256" key="2">
    <source>
        <dbReference type="ARBA" id="ARBA00022737"/>
    </source>
</evidence>
<feature type="repeat" description="PPR" evidence="3">
    <location>
        <begin position="177"/>
        <end position="211"/>
    </location>
</feature>
<accession>A0A678WET3</accession>
<dbReference type="Gene3D" id="1.25.40.10">
    <property type="entry name" value="Tetratricopeptide repeat domain"/>
    <property type="match status" value="3"/>
</dbReference>
<dbReference type="PROSITE" id="PS51375">
    <property type="entry name" value="PPR"/>
    <property type="match status" value="2"/>
</dbReference>
<keyword evidence="2" id="KW-0677">Repeat</keyword>
<reference evidence="4" key="1">
    <citation type="journal article" date="2018" name="Molecules">
        <title>The Pentatricopeptide Repeat Gene Family in Salvia miltiorrhiza: Genome-Wide Characterization and Expression Analysis.</title>
        <authorList>
            <person name="Li H."/>
            <person name="Li C."/>
            <person name="Deng Y."/>
            <person name="Jiang X."/>
            <person name="Lu S."/>
        </authorList>
    </citation>
    <scope>NUCLEOTIDE SEQUENCE</scope>
</reference>
<comment type="similarity">
    <text evidence="1">Belongs to the PPR family. P subfamily.</text>
</comment>
<dbReference type="Pfam" id="PF01535">
    <property type="entry name" value="PPR"/>
    <property type="match status" value="3"/>
</dbReference>
<evidence type="ECO:0000256" key="3">
    <source>
        <dbReference type="PROSITE-ProRule" id="PRU00708"/>
    </source>
</evidence>
<reference evidence="4" key="2">
    <citation type="submission" date="2018-02" db="EMBL/GenBank/DDBJ databases">
        <authorList>
            <person name="Li H.Q."/>
            <person name="Lu S.F."/>
        </authorList>
    </citation>
    <scope>NUCLEOTIDE SEQUENCE</scope>
</reference>
<dbReference type="NCBIfam" id="TIGR00756">
    <property type="entry name" value="PPR"/>
    <property type="match status" value="1"/>
</dbReference>
<dbReference type="AlphaFoldDB" id="A0A678WET3"/>
<organism evidence="4">
    <name type="scientific">Salvia miltiorrhiza</name>
    <name type="common">Chinese sage</name>
    <dbReference type="NCBI Taxonomy" id="226208"/>
    <lineage>
        <taxon>Eukaryota</taxon>
        <taxon>Viridiplantae</taxon>
        <taxon>Streptophyta</taxon>
        <taxon>Embryophyta</taxon>
        <taxon>Tracheophyta</taxon>
        <taxon>Spermatophyta</taxon>
        <taxon>Magnoliopsida</taxon>
        <taxon>eudicotyledons</taxon>
        <taxon>Gunneridae</taxon>
        <taxon>Pentapetalae</taxon>
        <taxon>asterids</taxon>
        <taxon>lamiids</taxon>
        <taxon>Lamiales</taxon>
        <taxon>Lamiaceae</taxon>
        <taxon>Nepetoideae</taxon>
        <taxon>Mentheae</taxon>
        <taxon>Salviinae</taxon>
        <taxon>Salvia</taxon>
        <taxon>Salvia incertae sedis</taxon>
    </lineage>
</organism>
<sequence length="469" mass="53422">MKSVRSWRLEPSICSVSLYSTQTQTTSAPRLFKRLQRCNQERASVLPVLDEWVAQGRRMHRPELERFIKSFRTNNRIKPALEVCANHVYYPFAPSIAEWMTRSLEHFTLNPAHVAIQLDLISKVRGVEQAEHFFNGLEDGLKDPRVYSALLNCYADAKSLEKAEATMEKIRELNYRSNLSYNTMMSLYSKMGMHDKVDLMMQEMESEGIDFSIVTYNIRLNIYADHSDLEGMEKLLMKMEADPLVSDKFCSYCIAAKGYIKAGALEKALAIVKKAELLIKGRERRFAYGPLMGLYGTMQKREEVYRVWNLLRKCGKLQYGSYAYVIPTLEKLDDLDGAKKILEEWEEENAGGSDIRVPNLVIGAYCRKGDVGEADVILKRVTEGGRKPCSKTWSHMALGYLKNGRMEEAVEMTKKASMAAVSGWKPDHATVAACVEHLKKKGEGKEAQELLVLLEKHAISWDLSENMKI</sequence>
<protein>
    <submittedName>
        <fullName evidence="4">Pentatricopeptide repeat protein</fullName>
    </submittedName>
</protein>
<name>A0A678WET3_SALMI</name>
<proteinExistence type="evidence at transcript level"/>
<dbReference type="EMBL" id="MH004982">
    <property type="protein sequence ID" value="AYM00982.1"/>
    <property type="molecule type" value="mRNA"/>
</dbReference>